<evidence type="ECO:0000313" key="1">
    <source>
        <dbReference type="EMBL" id="EEB23967.1"/>
    </source>
</evidence>
<name>B6W1J5_9BACT</name>
<sequence length="42" mass="4872">MGRLDIKKSEDLRNLPASILFPQNVKCEIFFEECDKSNKNIS</sequence>
<evidence type="ECO:0000313" key="2">
    <source>
        <dbReference type="Proteomes" id="UP000004849"/>
    </source>
</evidence>
<accession>B6W1J5</accession>
<proteinExistence type="predicted"/>
<dbReference type="AlphaFoldDB" id="B6W1J5"/>
<dbReference type="HOGENOM" id="CLU_3247122_0_0_10"/>
<dbReference type="EMBL" id="ABWZ01000071">
    <property type="protein sequence ID" value="EEB23967.1"/>
    <property type="molecule type" value="Genomic_DNA"/>
</dbReference>
<reference evidence="1 2" key="1">
    <citation type="submission" date="2008-10" db="EMBL/GenBank/DDBJ databases">
        <title>Draft genome sequence of Bacteroides dorei (DSM 17855).</title>
        <authorList>
            <person name="Sudarsanam P."/>
            <person name="Ley R."/>
            <person name="Guruge J."/>
            <person name="Turnbaugh P.J."/>
            <person name="Mahowald M."/>
            <person name="Liep D."/>
            <person name="Gordon J."/>
        </authorList>
    </citation>
    <scope>NUCLEOTIDE SEQUENCE [LARGE SCALE GENOMIC DNA]</scope>
    <source>
        <strain evidence="1 2">DSM 17855</strain>
    </source>
</reference>
<organism evidence="1 2">
    <name type="scientific">Phocaeicola dorei DSM 17855</name>
    <dbReference type="NCBI Taxonomy" id="483217"/>
    <lineage>
        <taxon>Bacteria</taxon>
        <taxon>Pseudomonadati</taxon>
        <taxon>Bacteroidota</taxon>
        <taxon>Bacteroidia</taxon>
        <taxon>Bacteroidales</taxon>
        <taxon>Bacteroidaceae</taxon>
        <taxon>Phocaeicola</taxon>
    </lineage>
</organism>
<dbReference type="Proteomes" id="UP000004849">
    <property type="component" value="Unassembled WGS sequence"/>
</dbReference>
<gene>
    <name evidence="1" type="ORF">BACDOR_03383</name>
</gene>
<protein>
    <submittedName>
        <fullName evidence="1">Uncharacterized protein</fullName>
    </submittedName>
</protein>
<reference evidence="1 2" key="2">
    <citation type="submission" date="2008-10" db="EMBL/GenBank/DDBJ databases">
        <authorList>
            <person name="Fulton L."/>
            <person name="Clifton S."/>
            <person name="Fulton B."/>
            <person name="Xu J."/>
            <person name="Minx P."/>
            <person name="Pepin K.H."/>
            <person name="Johnson M."/>
            <person name="Thiruvilangam P."/>
            <person name="Bhonagiri V."/>
            <person name="Nash W.E."/>
            <person name="Mardis E.R."/>
            <person name="Wilson R.K."/>
        </authorList>
    </citation>
    <scope>NUCLEOTIDE SEQUENCE [LARGE SCALE GENOMIC DNA]</scope>
    <source>
        <strain evidence="1 2">DSM 17855</strain>
    </source>
</reference>